<sequence>MKKFLLLPLLLSASLPALADTPTFEITIKDHQFNPAHLEIPAHQQVKLVVKNLDDTAEEFEGEDFHAEKVVAGNSQITVLVGPFGPGEFEFFGEFHEDTAQGSLIVK</sequence>
<evidence type="ECO:0000313" key="3">
    <source>
        <dbReference type="EMBL" id="KQH84081.1"/>
    </source>
</evidence>
<dbReference type="InParanoid" id="A0A0Q2M7P1"/>
<comment type="caution">
    <text evidence="3">The sequence shown here is derived from an EMBL/GenBank/DDBJ whole genome shotgun (WGS) entry which is preliminary data.</text>
</comment>
<feature type="signal peptide" evidence="1">
    <location>
        <begin position="1"/>
        <end position="19"/>
    </location>
</feature>
<dbReference type="InterPro" id="IPR008972">
    <property type="entry name" value="Cupredoxin"/>
</dbReference>
<feature type="chain" id="PRO_5006194415" description="EfeO-type cupredoxin-like domain-containing protein" evidence="1">
    <location>
        <begin position="20"/>
        <end position="107"/>
    </location>
</feature>
<accession>A0A0Q2M7P1</accession>
<dbReference type="Gene3D" id="2.60.40.420">
    <property type="entry name" value="Cupredoxins - blue copper proteins"/>
    <property type="match status" value="1"/>
</dbReference>
<dbReference type="OMA" id="FFDEFHM"/>
<dbReference type="Pfam" id="PF13473">
    <property type="entry name" value="Cupredoxin_1"/>
    <property type="match status" value="1"/>
</dbReference>
<evidence type="ECO:0000313" key="4">
    <source>
        <dbReference type="Proteomes" id="UP000051221"/>
    </source>
</evidence>
<evidence type="ECO:0000259" key="2">
    <source>
        <dbReference type="Pfam" id="PF13473"/>
    </source>
</evidence>
<gene>
    <name evidence="3" type="ORF">AMR76_19760</name>
</gene>
<dbReference type="SUPFAM" id="SSF49503">
    <property type="entry name" value="Cupredoxins"/>
    <property type="match status" value="1"/>
</dbReference>
<name>A0A0Q2M7P1_VIBFU</name>
<evidence type="ECO:0000256" key="1">
    <source>
        <dbReference type="SAM" id="SignalP"/>
    </source>
</evidence>
<dbReference type="InterPro" id="IPR028096">
    <property type="entry name" value="EfeO_Cupredoxin"/>
</dbReference>
<reference evidence="3 4" key="1">
    <citation type="submission" date="2015-08" db="EMBL/GenBank/DDBJ databases">
        <title>Antibacterial properties of a collection of Vibrionaceae strains.</title>
        <authorList>
            <person name="Giubergia S."/>
        </authorList>
    </citation>
    <scope>NUCLEOTIDE SEQUENCE [LARGE SCALE GENOMIC DNA]</scope>
    <source>
        <strain evidence="3 4">S0821</strain>
    </source>
</reference>
<dbReference type="EMBL" id="LKHS01000022">
    <property type="protein sequence ID" value="KQH84081.1"/>
    <property type="molecule type" value="Genomic_DNA"/>
</dbReference>
<protein>
    <recommendedName>
        <fullName evidence="2">EfeO-type cupredoxin-like domain-containing protein</fullName>
    </recommendedName>
</protein>
<dbReference type="Proteomes" id="UP000051221">
    <property type="component" value="Unassembled WGS sequence"/>
</dbReference>
<organism evidence="3 4">
    <name type="scientific">Vibrio furnissii</name>
    <dbReference type="NCBI Taxonomy" id="29494"/>
    <lineage>
        <taxon>Bacteria</taxon>
        <taxon>Pseudomonadati</taxon>
        <taxon>Pseudomonadota</taxon>
        <taxon>Gammaproteobacteria</taxon>
        <taxon>Vibrionales</taxon>
        <taxon>Vibrionaceae</taxon>
        <taxon>Vibrio</taxon>
    </lineage>
</organism>
<dbReference type="AlphaFoldDB" id="A0A0Q2M7P1"/>
<dbReference type="RefSeq" id="WP_014257186.1">
    <property type="nucleotide sequence ID" value="NZ_CAWQRI010000081.1"/>
</dbReference>
<feature type="domain" description="EfeO-type cupredoxin-like" evidence="2">
    <location>
        <begin position="7"/>
        <end position="106"/>
    </location>
</feature>
<keyword evidence="4" id="KW-1185">Reference proteome</keyword>
<keyword evidence="1" id="KW-0732">Signal</keyword>
<proteinExistence type="predicted"/>